<dbReference type="Pfam" id="PF02463">
    <property type="entry name" value="SMC_N"/>
    <property type="match status" value="1"/>
</dbReference>
<dbReference type="GO" id="GO:0006281">
    <property type="term" value="P:DNA repair"/>
    <property type="evidence" value="ECO:0007669"/>
    <property type="project" value="UniProtKB-KW"/>
</dbReference>
<gene>
    <name evidence="12" type="primary">recN</name>
    <name evidence="12" type="ORF">EHV23_05965</name>
</gene>
<dbReference type="OrthoDB" id="9806954at2"/>
<sequence>MLHWLRLRDFVIVESAEIEFGPGFTVLTGETGAGKSILLDAMGLVLGGRGDATLVREGAERADISAQFGIDDTLAAWLAEHDLAGDPGTLLLRRIVEKDGRSRAQINGHPSTIARLRELGEQLVDIHGQHESQHLLRPGAQRELLDRMAGQERQLAELGQHWQQWQKAARALEAARHGSREEAIRIERLQWEIDELSQLRLAPGEWESLSAEQQRLSHAHDLLAGADALVNALERDDDAIGSRLGSLQTRLRGLAEIDPALKNAAELLDSALIQIDEAASELGAYAERVDIDPEHFAEVEQRVAALFNTARKLRLQPQDLAGHLEGLQAELAQLGAAVDIDRLEASCAQAEATYRRLAEKISATRKKTAVKLAGEVTEQIERLGMPGTRLLIACTPTQPGLSGVDTVEFQIAAHEGATPRPIAKVASGGELSRIGLAIAVLAARSAPVSILIFDEADTGVGGAVAAVIGELMQRLATDSQVLCVTHLPQVAARADHHLKVLKTRSAHAVSSRVDRLDAAAREEEIARMLGGKKITGTTRAHAAELLEASRR</sequence>
<evidence type="ECO:0000313" key="12">
    <source>
        <dbReference type="EMBL" id="RRN45694.1"/>
    </source>
</evidence>
<evidence type="ECO:0000313" key="13">
    <source>
        <dbReference type="Proteomes" id="UP000270261"/>
    </source>
</evidence>
<comment type="caution">
    <text evidence="12">The sequence shown here is derived from an EMBL/GenBank/DDBJ whole genome shotgun (WGS) entry which is preliminary data.</text>
</comment>
<dbReference type="InterPro" id="IPR004604">
    <property type="entry name" value="DNA_recomb/repair_RecN"/>
</dbReference>
<name>A0A426FSU4_9BURK</name>
<dbReference type="NCBIfam" id="NF008121">
    <property type="entry name" value="PRK10869.1"/>
    <property type="match status" value="1"/>
</dbReference>
<dbReference type="GO" id="GO:0006310">
    <property type="term" value="P:DNA recombination"/>
    <property type="evidence" value="ECO:0007669"/>
    <property type="project" value="InterPro"/>
</dbReference>
<dbReference type="CDD" id="cd03241">
    <property type="entry name" value="ABC_RecN"/>
    <property type="match status" value="2"/>
</dbReference>
<reference evidence="12 13" key="1">
    <citation type="submission" date="2018-11" db="EMBL/GenBank/DDBJ databases">
        <title>Genome sequencing of Lautropia sp. KCOM 2505 (= ChDC F240).</title>
        <authorList>
            <person name="Kook J.-K."/>
            <person name="Park S.-N."/>
            <person name="Lim Y.K."/>
        </authorList>
    </citation>
    <scope>NUCLEOTIDE SEQUENCE [LARGE SCALE GENOMIC DNA]</scope>
    <source>
        <strain evidence="12 13">KCOM 2505</strain>
    </source>
</reference>
<dbReference type="GO" id="GO:0005524">
    <property type="term" value="F:ATP binding"/>
    <property type="evidence" value="ECO:0007669"/>
    <property type="project" value="UniProtKB-KW"/>
</dbReference>
<comment type="similarity">
    <text evidence="2 9">Belongs to the RecN family.</text>
</comment>
<dbReference type="EMBL" id="RRUE01000001">
    <property type="protein sequence ID" value="RRN45694.1"/>
    <property type="molecule type" value="Genomic_DNA"/>
</dbReference>
<feature type="coiled-coil region" evidence="10">
    <location>
        <begin position="340"/>
        <end position="367"/>
    </location>
</feature>
<evidence type="ECO:0000256" key="1">
    <source>
        <dbReference type="ARBA" id="ARBA00003618"/>
    </source>
</evidence>
<dbReference type="GO" id="GO:0043590">
    <property type="term" value="C:bacterial nucleoid"/>
    <property type="evidence" value="ECO:0007669"/>
    <property type="project" value="TreeGrafter"/>
</dbReference>
<keyword evidence="4" id="KW-0547">Nucleotide-binding</keyword>
<evidence type="ECO:0000256" key="7">
    <source>
        <dbReference type="ARBA" id="ARBA00023204"/>
    </source>
</evidence>
<evidence type="ECO:0000256" key="8">
    <source>
        <dbReference type="ARBA" id="ARBA00033408"/>
    </source>
</evidence>
<keyword evidence="13" id="KW-1185">Reference proteome</keyword>
<dbReference type="PANTHER" id="PTHR11059">
    <property type="entry name" value="DNA REPAIR PROTEIN RECN"/>
    <property type="match status" value="1"/>
</dbReference>
<comment type="function">
    <text evidence="1 9">May be involved in recombinational repair of damaged DNA.</text>
</comment>
<protein>
    <recommendedName>
        <fullName evidence="3 9">DNA repair protein RecN</fullName>
    </recommendedName>
    <alternativeName>
        <fullName evidence="8 9">Recombination protein N</fullName>
    </alternativeName>
</protein>
<dbReference type="Gene3D" id="3.40.50.300">
    <property type="entry name" value="P-loop containing nucleotide triphosphate hydrolases"/>
    <property type="match status" value="2"/>
</dbReference>
<accession>A0A426FSU4</accession>
<dbReference type="NCBIfam" id="TIGR00634">
    <property type="entry name" value="recN"/>
    <property type="match status" value="1"/>
</dbReference>
<dbReference type="InterPro" id="IPR027417">
    <property type="entry name" value="P-loop_NTPase"/>
</dbReference>
<dbReference type="SUPFAM" id="SSF52540">
    <property type="entry name" value="P-loop containing nucleoside triphosphate hydrolases"/>
    <property type="match status" value="2"/>
</dbReference>
<evidence type="ECO:0000256" key="9">
    <source>
        <dbReference type="PIRNR" id="PIRNR003128"/>
    </source>
</evidence>
<keyword evidence="6" id="KW-0067">ATP-binding</keyword>
<evidence type="ECO:0000256" key="3">
    <source>
        <dbReference type="ARBA" id="ARBA00021315"/>
    </source>
</evidence>
<organism evidence="12 13">
    <name type="scientific">Lautropia dentalis</name>
    <dbReference type="NCBI Taxonomy" id="2490857"/>
    <lineage>
        <taxon>Bacteria</taxon>
        <taxon>Pseudomonadati</taxon>
        <taxon>Pseudomonadota</taxon>
        <taxon>Betaproteobacteria</taxon>
        <taxon>Burkholderiales</taxon>
        <taxon>Burkholderiaceae</taxon>
        <taxon>Lautropia</taxon>
    </lineage>
</organism>
<dbReference type="AlphaFoldDB" id="A0A426FSU4"/>
<dbReference type="PANTHER" id="PTHR11059:SF0">
    <property type="entry name" value="DNA REPAIR PROTEIN RECN"/>
    <property type="match status" value="1"/>
</dbReference>
<keyword evidence="10" id="KW-0175">Coiled coil</keyword>
<evidence type="ECO:0000256" key="4">
    <source>
        <dbReference type="ARBA" id="ARBA00022741"/>
    </source>
</evidence>
<dbReference type="InterPro" id="IPR003395">
    <property type="entry name" value="RecF/RecN/SMC_N"/>
</dbReference>
<proteinExistence type="inferred from homology"/>
<evidence type="ECO:0000256" key="10">
    <source>
        <dbReference type="SAM" id="Coils"/>
    </source>
</evidence>
<evidence type="ECO:0000259" key="11">
    <source>
        <dbReference type="Pfam" id="PF02463"/>
    </source>
</evidence>
<dbReference type="FunFam" id="3.40.50.300:FF:000319">
    <property type="entry name" value="DNA repair protein RecN"/>
    <property type="match status" value="1"/>
</dbReference>
<dbReference type="Proteomes" id="UP000270261">
    <property type="component" value="Unassembled WGS sequence"/>
</dbReference>
<feature type="domain" description="RecF/RecN/SMC N-terminal" evidence="11">
    <location>
        <begin position="5"/>
        <end position="505"/>
    </location>
</feature>
<evidence type="ECO:0000256" key="5">
    <source>
        <dbReference type="ARBA" id="ARBA00022763"/>
    </source>
</evidence>
<evidence type="ECO:0000256" key="6">
    <source>
        <dbReference type="ARBA" id="ARBA00022840"/>
    </source>
</evidence>
<keyword evidence="5 9" id="KW-0227">DNA damage</keyword>
<keyword evidence="7 9" id="KW-0234">DNA repair</keyword>
<dbReference type="FunFam" id="3.40.50.300:FF:000356">
    <property type="entry name" value="DNA repair protein RecN"/>
    <property type="match status" value="1"/>
</dbReference>
<evidence type="ECO:0000256" key="2">
    <source>
        <dbReference type="ARBA" id="ARBA00009441"/>
    </source>
</evidence>
<dbReference type="GO" id="GO:0009432">
    <property type="term" value="P:SOS response"/>
    <property type="evidence" value="ECO:0007669"/>
    <property type="project" value="UniProtKB-ARBA"/>
</dbReference>
<dbReference type="PIRSF" id="PIRSF003128">
    <property type="entry name" value="RecN"/>
    <property type="match status" value="1"/>
</dbReference>
<dbReference type="RefSeq" id="WP_125095123.1">
    <property type="nucleotide sequence ID" value="NZ_RRUE01000001.1"/>
</dbReference>